<reference evidence="2 3" key="1">
    <citation type="submission" date="2018-06" db="EMBL/GenBank/DDBJ databases">
        <title>The draft genome sequence of Crocinitomix sp. SM1701.</title>
        <authorList>
            <person name="Zhang X."/>
        </authorList>
    </citation>
    <scope>NUCLEOTIDE SEQUENCE [LARGE SCALE GENOMIC DNA]</scope>
    <source>
        <strain evidence="2 3">SM1701</strain>
    </source>
</reference>
<feature type="transmembrane region" description="Helical" evidence="1">
    <location>
        <begin position="30"/>
        <end position="50"/>
    </location>
</feature>
<evidence type="ECO:0000313" key="2">
    <source>
        <dbReference type="EMBL" id="PZE17933.1"/>
    </source>
</evidence>
<dbReference type="AlphaFoldDB" id="A0A2W1NFR5"/>
<keyword evidence="1" id="KW-0812">Transmembrane</keyword>
<evidence type="ECO:0000313" key="3">
    <source>
        <dbReference type="Proteomes" id="UP000249248"/>
    </source>
</evidence>
<evidence type="ECO:0000256" key="1">
    <source>
        <dbReference type="SAM" id="Phobius"/>
    </source>
</evidence>
<feature type="transmembrane region" description="Helical" evidence="1">
    <location>
        <begin position="112"/>
        <end position="135"/>
    </location>
</feature>
<organism evidence="2 3">
    <name type="scientific">Putridiphycobacter roseus</name>
    <dbReference type="NCBI Taxonomy" id="2219161"/>
    <lineage>
        <taxon>Bacteria</taxon>
        <taxon>Pseudomonadati</taxon>
        <taxon>Bacteroidota</taxon>
        <taxon>Flavobacteriia</taxon>
        <taxon>Flavobacteriales</taxon>
        <taxon>Crocinitomicaceae</taxon>
        <taxon>Putridiphycobacter</taxon>
    </lineage>
</organism>
<dbReference type="EMBL" id="QKSB01000002">
    <property type="protein sequence ID" value="PZE17933.1"/>
    <property type="molecule type" value="Genomic_DNA"/>
</dbReference>
<protein>
    <submittedName>
        <fullName evidence="2">Uncharacterized protein</fullName>
    </submittedName>
</protein>
<name>A0A2W1NFR5_9FLAO</name>
<keyword evidence="1" id="KW-1133">Transmembrane helix</keyword>
<dbReference type="Proteomes" id="UP000249248">
    <property type="component" value="Unassembled WGS sequence"/>
</dbReference>
<sequence>MFLIYSTAILSLNYILAEHCHSIPVPIKKLLVYTGFSLIGYALLVLFNVLSFEKAWFILIGLSILFLLAIELQLLGWTIKQQPFYMVILIALSLLSNLFIAFLFLFKLSFPVLIPFVYLSGTISMLIFFYGLYFYQPKQISNKD</sequence>
<feature type="transmembrane region" description="Helical" evidence="1">
    <location>
        <begin position="56"/>
        <end position="77"/>
    </location>
</feature>
<comment type="caution">
    <text evidence="2">The sequence shown here is derived from an EMBL/GenBank/DDBJ whole genome shotgun (WGS) entry which is preliminary data.</text>
</comment>
<accession>A0A2W1NFR5</accession>
<gene>
    <name evidence="2" type="ORF">DNU06_04760</name>
</gene>
<keyword evidence="3" id="KW-1185">Reference proteome</keyword>
<feature type="transmembrane region" description="Helical" evidence="1">
    <location>
        <begin position="84"/>
        <end position="106"/>
    </location>
</feature>
<proteinExistence type="predicted"/>
<keyword evidence="1" id="KW-0472">Membrane</keyword>